<dbReference type="OrthoDB" id="5146471at2"/>
<reference evidence="2 3" key="1">
    <citation type="submission" date="2016-06" db="EMBL/GenBank/DDBJ databases">
        <authorList>
            <person name="Kjaerup R.B."/>
            <person name="Dalgaard T.S."/>
            <person name="Juul-Madsen H.R."/>
        </authorList>
    </citation>
    <scope>NUCLEOTIDE SEQUENCE [LARGE SCALE GENOMIC DNA]</scope>
    <source>
        <strain evidence="2 3">DSM 45577</strain>
    </source>
</reference>
<name>A0A1C6TXW5_9ACTN</name>
<organism evidence="2 3">
    <name type="scientific">Micromonospora yangpuensis</name>
    <dbReference type="NCBI Taxonomy" id="683228"/>
    <lineage>
        <taxon>Bacteria</taxon>
        <taxon>Bacillati</taxon>
        <taxon>Actinomycetota</taxon>
        <taxon>Actinomycetes</taxon>
        <taxon>Micromonosporales</taxon>
        <taxon>Micromonosporaceae</taxon>
        <taxon>Micromonospora</taxon>
    </lineage>
</organism>
<protein>
    <recommendedName>
        <fullName evidence="4">PIN domain-containing protein</fullName>
    </recommendedName>
</protein>
<dbReference type="EMBL" id="FMIA01000002">
    <property type="protein sequence ID" value="SCL46645.1"/>
    <property type="molecule type" value="Genomic_DNA"/>
</dbReference>
<dbReference type="RefSeq" id="WP_091433013.1">
    <property type="nucleotide sequence ID" value="NZ_BMMJ01000011.1"/>
</dbReference>
<feature type="region of interest" description="Disordered" evidence="1">
    <location>
        <begin position="63"/>
        <end position="91"/>
    </location>
</feature>
<accession>A0A1C6TXW5</accession>
<evidence type="ECO:0008006" key="4">
    <source>
        <dbReference type="Google" id="ProtNLM"/>
    </source>
</evidence>
<evidence type="ECO:0000256" key="1">
    <source>
        <dbReference type="SAM" id="MobiDB-lite"/>
    </source>
</evidence>
<sequence length="91" mass="9754">MARPDNPTSVYLDSNTLIYAITKKPSYEPVAAVLRLAEASKIVVVISNFTYVGVFGEICRRQGDDRSPQSGLGLTGAGRVAAEPGHSCRRS</sequence>
<dbReference type="AlphaFoldDB" id="A0A1C6TXW5"/>
<proteinExistence type="predicted"/>
<dbReference type="Proteomes" id="UP000198937">
    <property type="component" value="Unassembled WGS sequence"/>
</dbReference>
<evidence type="ECO:0000313" key="2">
    <source>
        <dbReference type="EMBL" id="SCL46645.1"/>
    </source>
</evidence>
<keyword evidence="3" id="KW-1185">Reference proteome</keyword>
<gene>
    <name evidence="2" type="ORF">GA0070617_0340</name>
</gene>
<evidence type="ECO:0000313" key="3">
    <source>
        <dbReference type="Proteomes" id="UP000198937"/>
    </source>
</evidence>